<proteinExistence type="predicted"/>
<evidence type="ECO:0000313" key="2">
    <source>
        <dbReference type="Proteomes" id="UP000008311"/>
    </source>
</evidence>
<evidence type="ECO:0000313" key="1">
    <source>
        <dbReference type="EMBL" id="EEF25025.1"/>
    </source>
</evidence>
<keyword evidence="2" id="KW-1185">Reference proteome</keyword>
<gene>
    <name evidence="1" type="ORF">RCOM_1780990</name>
</gene>
<dbReference type="AlphaFoldDB" id="B9TGI8"/>
<reference evidence="2" key="1">
    <citation type="journal article" date="2010" name="Nat. Biotechnol.">
        <title>Draft genome sequence of the oilseed species Ricinus communis.</title>
        <authorList>
            <person name="Chan A.P."/>
            <person name="Crabtree J."/>
            <person name="Zhao Q."/>
            <person name="Lorenzi H."/>
            <person name="Orvis J."/>
            <person name="Puiu D."/>
            <person name="Melake-Berhan A."/>
            <person name="Jones K.M."/>
            <person name="Redman J."/>
            <person name="Chen G."/>
            <person name="Cahoon E.B."/>
            <person name="Gedil M."/>
            <person name="Stanke M."/>
            <person name="Haas B.J."/>
            <person name="Wortman J.R."/>
            <person name="Fraser-Liggett C.M."/>
            <person name="Ravel J."/>
            <person name="Rabinowicz P.D."/>
        </authorList>
    </citation>
    <scope>NUCLEOTIDE SEQUENCE [LARGE SCALE GENOMIC DNA]</scope>
    <source>
        <strain evidence="2">cv. Hale</strain>
    </source>
</reference>
<organism evidence="1 2">
    <name type="scientific">Ricinus communis</name>
    <name type="common">Castor bean</name>
    <dbReference type="NCBI Taxonomy" id="3988"/>
    <lineage>
        <taxon>Eukaryota</taxon>
        <taxon>Viridiplantae</taxon>
        <taxon>Streptophyta</taxon>
        <taxon>Embryophyta</taxon>
        <taxon>Tracheophyta</taxon>
        <taxon>Spermatophyta</taxon>
        <taxon>Magnoliopsida</taxon>
        <taxon>eudicotyledons</taxon>
        <taxon>Gunneridae</taxon>
        <taxon>Pentapetalae</taxon>
        <taxon>rosids</taxon>
        <taxon>fabids</taxon>
        <taxon>Malpighiales</taxon>
        <taxon>Euphorbiaceae</taxon>
        <taxon>Acalyphoideae</taxon>
        <taxon>Acalypheae</taxon>
        <taxon>Ricinus</taxon>
    </lineage>
</organism>
<feature type="non-terminal residue" evidence="1">
    <location>
        <position position="100"/>
    </location>
</feature>
<dbReference type="EMBL" id="EQ980672">
    <property type="protein sequence ID" value="EEF25025.1"/>
    <property type="molecule type" value="Genomic_DNA"/>
</dbReference>
<name>B9TGI8_RICCO</name>
<protein>
    <submittedName>
        <fullName evidence="1">Uncharacterized protein</fullName>
    </submittedName>
</protein>
<dbReference type="InParanoid" id="B9TGI8"/>
<sequence>MTSSRRSRHTPPNVSLNLGSIDNAGSFGQQFPEAAELQPSAPVFVAPIDDGLAERVTGRAILRMGIIPLPTGGAILSIRYSGARPSLYGWRTRRTGKSGK</sequence>
<accession>B9TGI8</accession>
<dbReference type="Proteomes" id="UP000008311">
    <property type="component" value="Unassembled WGS sequence"/>
</dbReference>